<evidence type="ECO:0000256" key="1">
    <source>
        <dbReference type="ARBA" id="ARBA00006479"/>
    </source>
</evidence>
<accession>A0A504IZ95</accession>
<dbReference type="PANTHER" id="PTHR18964">
    <property type="entry name" value="ROK (REPRESSOR, ORF, KINASE) FAMILY"/>
    <property type="match status" value="1"/>
</dbReference>
<keyword evidence="3" id="KW-1185">Reference proteome</keyword>
<proteinExistence type="inferred from homology"/>
<dbReference type="Proteomes" id="UP000315540">
    <property type="component" value="Unassembled WGS sequence"/>
</dbReference>
<comment type="similarity">
    <text evidence="1">Belongs to the ROK (NagC/XylR) family.</text>
</comment>
<dbReference type="RefSeq" id="WP_140595620.1">
    <property type="nucleotide sequence ID" value="NZ_VFWZ01000007.1"/>
</dbReference>
<dbReference type="Pfam" id="PF00480">
    <property type="entry name" value="ROK"/>
    <property type="match status" value="1"/>
</dbReference>
<name>A0A504IZ95_9FLAO</name>
<dbReference type="SUPFAM" id="SSF53067">
    <property type="entry name" value="Actin-like ATPase domain"/>
    <property type="match status" value="1"/>
</dbReference>
<dbReference type="PANTHER" id="PTHR18964:SF149">
    <property type="entry name" value="BIFUNCTIONAL UDP-N-ACETYLGLUCOSAMINE 2-EPIMERASE_N-ACETYLMANNOSAMINE KINASE"/>
    <property type="match status" value="1"/>
</dbReference>
<dbReference type="Gene3D" id="3.30.420.40">
    <property type="match status" value="2"/>
</dbReference>
<gene>
    <name evidence="2" type="ORF">FHK87_19695</name>
</gene>
<organism evidence="2 3">
    <name type="scientific">Aquimarina algicola</name>
    <dbReference type="NCBI Taxonomy" id="2589995"/>
    <lineage>
        <taxon>Bacteria</taxon>
        <taxon>Pseudomonadati</taxon>
        <taxon>Bacteroidota</taxon>
        <taxon>Flavobacteriia</taxon>
        <taxon>Flavobacteriales</taxon>
        <taxon>Flavobacteriaceae</taxon>
        <taxon>Aquimarina</taxon>
    </lineage>
</organism>
<comment type="caution">
    <text evidence="2">The sequence shown here is derived from an EMBL/GenBank/DDBJ whole genome shotgun (WGS) entry which is preliminary data.</text>
</comment>
<reference evidence="2 3" key="1">
    <citation type="submission" date="2019-06" db="EMBL/GenBank/DDBJ databases">
        <authorList>
            <person name="Meng X."/>
        </authorList>
    </citation>
    <scope>NUCLEOTIDE SEQUENCE [LARGE SCALE GENOMIC DNA]</scope>
    <source>
        <strain evidence="2 3">M625</strain>
    </source>
</reference>
<dbReference type="OrthoDB" id="49666at2"/>
<dbReference type="EMBL" id="VFWZ01000007">
    <property type="protein sequence ID" value="TPN83444.1"/>
    <property type="molecule type" value="Genomic_DNA"/>
</dbReference>
<dbReference type="InterPro" id="IPR043129">
    <property type="entry name" value="ATPase_NBD"/>
</dbReference>
<dbReference type="InterPro" id="IPR000600">
    <property type="entry name" value="ROK"/>
</dbReference>
<evidence type="ECO:0000313" key="3">
    <source>
        <dbReference type="Proteomes" id="UP000315540"/>
    </source>
</evidence>
<dbReference type="AlphaFoldDB" id="A0A504IZ95"/>
<sequence length="300" mass="33571">MILGVDIGGSHISVAVINENKPDQIEELYTMKVNHKDDQNLILESWICALDLAITNLGVEKLKGIGIAIPGPFDYMHGIFPDQGESKFDTLSNVNFKECIQKQLKLDPSITIRFYNDAACFGIGEAWAGDMAKYHKSIAITLGTGLGATFLLNGVPITSGKGVPLYGELYHLPFGNDIADTHFSTQWFQRRYKELTQREIKGVKELIMLKEERDIVVSIFEEFSSNLALFLKPWLKDFEAEALVIGGNISNAWPYFSKNLQLVLQQLKLEVPVYKSKLQEKAALIGGARLVDSHFYQQLG</sequence>
<evidence type="ECO:0000313" key="2">
    <source>
        <dbReference type="EMBL" id="TPN83444.1"/>
    </source>
</evidence>
<protein>
    <submittedName>
        <fullName evidence="2">ROK family protein</fullName>
    </submittedName>
</protein>